<dbReference type="PANTHER" id="PTHR43847">
    <property type="entry name" value="BLL3993 PROTEIN"/>
    <property type="match status" value="1"/>
</dbReference>
<dbReference type="PANTHER" id="PTHR43847:SF1">
    <property type="entry name" value="BLL3993 PROTEIN"/>
    <property type="match status" value="1"/>
</dbReference>
<evidence type="ECO:0000256" key="3">
    <source>
        <dbReference type="ARBA" id="ARBA00022989"/>
    </source>
</evidence>
<comment type="caution">
    <text evidence="6">The sequence shown here is derived from an EMBL/GenBank/DDBJ whole genome shotgun (WGS) entry which is preliminary data.</text>
</comment>
<evidence type="ECO:0000256" key="4">
    <source>
        <dbReference type="ARBA" id="ARBA00023136"/>
    </source>
</evidence>
<dbReference type="EC" id="2.1.1.100" evidence="6"/>
<evidence type="ECO:0000313" key="7">
    <source>
        <dbReference type="Proteomes" id="UP001595710"/>
    </source>
</evidence>
<dbReference type="Gene3D" id="1.20.120.1630">
    <property type="match status" value="1"/>
</dbReference>
<keyword evidence="2 5" id="KW-0812">Transmembrane</keyword>
<feature type="transmembrane region" description="Helical" evidence="5">
    <location>
        <begin position="37"/>
        <end position="55"/>
    </location>
</feature>
<protein>
    <submittedName>
        <fullName evidence="6">Methyltransferase family protein</fullName>
        <ecNumber evidence="6">2.1.1.100</ecNumber>
        <ecNumber evidence="6">2.1.1.334</ecNumber>
    </submittedName>
</protein>
<keyword evidence="6" id="KW-0489">Methyltransferase</keyword>
<dbReference type="InterPro" id="IPR052527">
    <property type="entry name" value="Metal_cation-efflux_comp"/>
</dbReference>
<accession>A0ABV7WQC6</accession>
<comment type="subcellular location">
    <subcellularLocation>
        <location evidence="1">Endomembrane system</location>
        <topology evidence="1">Multi-pass membrane protein</topology>
    </subcellularLocation>
</comment>
<evidence type="ECO:0000256" key="1">
    <source>
        <dbReference type="ARBA" id="ARBA00004127"/>
    </source>
</evidence>
<keyword evidence="6" id="KW-0808">Transferase</keyword>
<dbReference type="Proteomes" id="UP001595710">
    <property type="component" value="Unassembled WGS sequence"/>
</dbReference>
<name>A0ABV7WQC6_9GAMM</name>
<dbReference type="EC" id="2.1.1.334" evidence="6"/>
<evidence type="ECO:0000313" key="6">
    <source>
        <dbReference type="EMBL" id="MFC3700638.1"/>
    </source>
</evidence>
<keyword evidence="7" id="KW-1185">Reference proteome</keyword>
<gene>
    <name evidence="6" type="ORF">ACFOND_03220</name>
</gene>
<keyword evidence="3 5" id="KW-1133">Transmembrane helix</keyword>
<dbReference type="Pfam" id="PF04191">
    <property type="entry name" value="PEMT"/>
    <property type="match status" value="1"/>
</dbReference>
<feature type="transmembrane region" description="Helical" evidence="5">
    <location>
        <begin position="6"/>
        <end position="25"/>
    </location>
</feature>
<dbReference type="GO" id="GO:0032259">
    <property type="term" value="P:methylation"/>
    <property type="evidence" value="ECO:0007669"/>
    <property type="project" value="UniProtKB-KW"/>
</dbReference>
<evidence type="ECO:0000256" key="2">
    <source>
        <dbReference type="ARBA" id="ARBA00022692"/>
    </source>
</evidence>
<organism evidence="6 7">
    <name type="scientific">Reinekea marina</name>
    <dbReference type="NCBI Taxonomy" id="1310421"/>
    <lineage>
        <taxon>Bacteria</taxon>
        <taxon>Pseudomonadati</taxon>
        <taxon>Pseudomonadota</taxon>
        <taxon>Gammaproteobacteria</taxon>
        <taxon>Oceanospirillales</taxon>
        <taxon>Saccharospirillaceae</taxon>
        <taxon>Reinekea</taxon>
    </lineage>
</organism>
<dbReference type="InterPro" id="IPR007318">
    <property type="entry name" value="Phopholipid_MeTrfase"/>
</dbReference>
<dbReference type="EMBL" id="JBHRYN010000006">
    <property type="protein sequence ID" value="MFC3700638.1"/>
    <property type="molecule type" value="Genomic_DNA"/>
</dbReference>
<keyword evidence="4 5" id="KW-0472">Membrane</keyword>
<feature type="transmembrane region" description="Helical" evidence="5">
    <location>
        <begin position="88"/>
        <end position="115"/>
    </location>
</feature>
<dbReference type="RefSeq" id="WP_290281162.1">
    <property type="nucleotide sequence ID" value="NZ_JAUFQI010000001.1"/>
</dbReference>
<reference evidence="7" key="1">
    <citation type="journal article" date="2019" name="Int. J. Syst. Evol. Microbiol.">
        <title>The Global Catalogue of Microorganisms (GCM) 10K type strain sequencing project: providing services to taxonomists for standard genome sequencing and annotation.</title>
        <authorList>
            <consortium name="The Broad Institute Genomics Platform"/>
            <consortium name="The Broad Institute Genome Sequencing Center for Infectious Disease"/>
            <person name="Wu L."/>
            <person name="Ma J."/>
        </authorList>
    </citation>
    <scope>NUCLEOTIDE SEQUENCE [LARGE SCALE GENOMIC DNA]</scope>
    <source>
        <strain evidence="7">CECT 8288</strain>
    </source>
</reference>
<proteinExistence type="predicted"/>
<dbReference type="GO" id="GO:0004671">
    <property type="term" value="F:protein C-terminal S-isoprenylcysteine carboxyl O-methyltransferase activity"/>
    <property type="evidence" value="ECO:0007669"/>
    <property type="project" value="UniProtKB-EC"/>
</dbReference>
<sequence length="157" mass="17350">MSARPPILPPSIGMLAMLGVFVLHFIKPIAMLFPYPINYMGLVLIAAGALVNIIAERDLQRFGAPFDANGQASQLVEGGLYRFSRNPAYLGMILIAAGITVWVGSLSPWLVVLFLPPIMGKLYVCQEESALKDRFGLNYDQYCAKVPRWIRFSKADS</sequence>
<evidence type="ECO:0000256" key="5">
    <source>
        <dbReference type="SAM" id="Phobius"/>
    </source>
</evidence>